<comment type="caution">
    <text evidence="7">The sequence shown here is derived from an EMBL/GenBank/DDBJ whole genome shotgun (WGS) entry which is preliminary data.</text>
</comment>
<evidence type="ECO:0000313" key="8">
    <source>
        <dbReference type="Proteomes" id="UP001597601"/>
    </source>
</evidence>
<dbReference type="InterPro" id="IPR002797">
    <property type="entry name" value="Polysacc_synth"/>
</dbReference>
<dbReference type="PANTHER" id="PTHR30250:SF11">
    <property type="entry name" value="O-ANTIGEN TRANSPORTER-RELATED"/>
    <property type="match status" value="1"/>
</dbReference>
<comment type="subcellular location">
    <subcellularLocation>
        <location evidence="1">Cell membrane</location>
        <topology evidence="1">Multi-pass membrane protein</topology>
    </subcellularLocation>
</comment>
<feature type="transmembrane region" description="Helical" evidence="6">
    <location>
        <begin position="335"/>
        <end position="356"/>
    </location>
</feature>
<sequence length="417" mass="47178">MKRLISSYKKLRATNVLSNFFNLSSIQLSNLLLLFITLRIITASVGLEGFGIVMAAYQFATLAGTVINYGTGQSGVRDTAYHVNDLPKLSAVFCNTLWIRGIIFVLFLIGLFVLYWFHISSYGFILLSTPIVLAEVFNPLCFFIGIEKIKIYNIYNLVVNIIAVAAMFILIKKPDDAPWVNFILGIGNVITYTFLLVYLIRRFKLFYIRPSNANLLLITRTNFYLTVNNISAHLQQSVIIFALTWGGSELLGAYSLCYRVISQCRNLINTVANAFYPKAVQLYKESLDRWIIYRRKTKYLLAGVFFAGAITIFVLADFIVYILSGEHNTNSIRLLRVMAFVPVISAFNVINILDLLLKNNTVYLFRISTILLFIASALAFLLSDSNNYLYIGGFTIFVESVALLFSEYLIKKPVNHG</sequence>
<dbReference type="Proteomes" id="UP001597601">
    <property type="component" value="Unassembled WGS sequence"/>
</dbReference>
<name>A0ABW5XMH7_9SPHI</name>
<evidence type="ECO:0000256" key="3">
    <source>
        <dbReference type="ARBA" id="ARBA00022692"/>
    </source>
</evidence>
<keyword evidence="3 6" id="KW-0812">Transmembrane</keyword>
<feature type="transmembrane region" description="Helical" evidence="6">
    <location>
        <begin position="153"/>
        <end position="171"/>
    </location>
</feature>
<keyword evidence="8" id="KW-1185">Reference proteome</keyword>
<keyword evidence="5 6" id="KW-0472">Membrane</keyword>
<feature type="transmembrane region" description="Helical" evidence="6">
    <location>
        <begin position="363"/>
        <end position="382"/>
    </location>
</feature>
<dbReference type="InterPro" id="IPR050833">
    <property type="entry name" value="Poly_Biosynth_Transport"/>
</dbReference>
<organism evidence="7 8">
    <name type="scientific">Mucilaginibacter antarcticus</name>
    <dbReference type="NCBI Taxonomy" id="1855725"/>
    <lineage>
        <taxon>Bacteria</taxon>
        <taxon>Pseudomonadati</taxon>
        <taxon>Bacteroidota</taxon>
        <taxon>Sphingobacteriia</taxon>
        <taxon>Sphingobacteriales</taxon>
        <taxon>Sphingobacteriaceae</taxon>
        <taxon>Mucilaginibacter</taxon>
    </lineage>
</organism>
<feature type="transmembrane region" description="Helical" evidence="6">
    <location>
        <begin position="97"/>
        <end position="117"/>
    </location>
</feature>
<evidence type="ECO:0000313" key="7">
    <source>
        <dbReference type="EMBL" id="MFD2864969.1"/>
    </source>
</evidence>
<feature type="transmembrane region" description="Helical" evidence="6">
    <location>
        <begin position="20"/>
        <end position="41"/>
    </location>
</feature>
<evidence type="ECO:0000256" key="1">
    <source>
        <dbReference type="ARBA" id="ARBA00004651"/>
    </source>
</evidence>
<evidence type="ECO:0000256" key="5">
    <source>
        <dbReference type="ARBA" id="ARBA00023136"/>
    </source>
</evidence>
<feature type="transmembrane region" description="Helical" evidence="6">
    <location>
        <begin position="299"/>
        <end position="323"/>
    </location>
</feature>
<reference evidence="8" key="1">
    <citation type="journal article" date="2019" name="Int. J. Syst. Evol. Microbiol.">
        <title>The Global Catalogue of Microorganisms (GCM) 10K type strain sequencing project: providing services to taxonomists for standard genome sequencing and annotation.</title>
        <authorList>
            <consortium name="The Broad Institute Genomics Platform"/>
            <consortium name="The Broad Institute Genome Sequencing Center for Infectious Disease"/>
            <person name="Wu L."/>
            <person name="Ma J."/>
        </authorList>
    </citation>
    <scope>NUCLEOTIDE SEQUENCE [LARGE SCALE GENOMIC DNA]</scope>
    <source>
        <strain evidence="8">KCTC 52232</strain>
    </source>
</reference>
<dbReference type="Pfam" id="PF01943">
    <property type="entry name" value="Polysacc_synt"/>
    <property type="match status" value="1"/>
</dbReference>
<gene>
    <name evidence="7" type="ORF">ACFSYC_09760</name>
</gene>
<accession>A0ABW5XMH7</accession>
<keyword evidence="4 6" id="KW-1133">Transmembrane helix</keyword>
<evidence type="ECO:0000256" key="4">
    <source>
        <dbReference type="ARBA" id="ARBA00022989"/>
    </source>
</evidence>
<protein>
    <submittedName>
        <fullName evidence="7">Oligosaccharide flippase family protein</fullName>
    </submittedName>
</protein>
<evidence type="ECO:0000256" key="6">
    <source>
        <dbReference type="SAM" id="Phobius"/>
    </source>
</evidence>
<feature type="transmembrane region" description="Helical" evidence="6">
    <location>
        <begin position="47"/>
        <end position="67"/>
    </location>
</feature>
<proteinExistence type="predicted"/>
<dbReference type="PANTHER" id="PTHR30250">
    <property type="entry name" value="PST FAMILY PREDICTED COLANIC ACID TRANSPORTER"/>
    <property type="match status" value="1"/>
</dbReference>
<evidence type="ECO:0000256" key="2">
    <source>
        <dbReference type="ARBA" id="ARBA00022475"/>
    </source>
</evidence>
<feature type="transmembrane region" description="Helical" evidence="6">
    <location>
        <begin position="177"/>
        <end position="200"/>
    </location>
</feature>
<feature type="transmembrane region" description="Helical" evidence="6">
    <location>
        <begin position="388"/>
        <end position="410"/>
    </location>
</feature>
<dbReference type="EMBL" id="JBHUON010000009">
    <property type="protein sequence ID" value="MFD2864969.1"/>
    <property type="molecule type" value="Genomic_DNA"/>
</dbReference>
<keyword evidence="2" id="KW-1003">Cell membrane</keyword>
<dbReference type="RefSeq" id="WP_377126423.1">
    <property type="nucleotide sequence ID" value="NZ_JBHUHN010000001.1"/>
</dbReference>
<feature type="transmembrane region" description="Helical" evidence="6">
    <location>
        <begin position="123"/>
        <end position="146"/>
    </location>
</feature>